<keyword evidence="3" id="KW-1185">Reference proteome</keyword>
<dbReference type="InterPro" id="IPR007278">
    <property type="entry name" value="DUF397"/>
</dbReference>
<dbReference type="EMBL" id="NSDM01000001">
    <property type="protein sequence ID" value="MDQ2582656.1"/>
    <property type="molecule type" value="Genomic_DNA"/>
</dbReference>
<evidence type="ECO:0000259" key="1">
    <source>
        <dbReference type="Pfam" id="PF04149"/>
    </source>
</evidence>
<dbReference type="RefSeq" id="WP_306743737.1">
    <property type="nucleotide sequence ID" value="NZ_NSDM01000001.1"/>
</dbReference>
<accession>A0ABU0WS39</accession>
<dbReference type="Pfam" id="PF04149">
    <property type="entry name" value="DUF397"/>
    <property type="match status" value="1"/>
</dbReference>
<proteinExistence type="predicted"/>
<dbReference type="Proteomes" id="UP001225605">
    <property type="component" value="Unassembled WGS sequence"/>
</dbReference>
<sequence>MTERDTGWFTSSRSNGGGDQCVECRLLADRVGVRDSKNPGGGALWVGTAAWEAFLRRNR</sequence>
<name>A0ABU0WS39_9PSEU</name>
<comment type="caution">
    <text evidence="2">The sequence shown here is derived from an EMBL/GenBank/DDBJ whole genome shotgun (WGS) entry which is preliminary data.</text>
</comment>
<evidence type="ECO:0000313" key="2">
    <source>
        <dbReference type="EMBL" id="MDQ2582656.1"/>
    </source>
</evidence>
<reference evidence="2 3" key="1">
    <citation type="submission" date="2017-06" db="EMBL/GenBank/DDBJ databases">
        <title>Cultured bacterium strain Saccharothrix yanglingensis Hhs.015.</title>
        <authorList>
            <person name="Xia Y."/>
        </authorList>
    </citation>
    <scope>NUCLEOTIDE SEQUENCE [LARGE SCALE GENOMIC DNA]</scope>
    <source>
        <strain evidence="2 3">Hhs.015</strain>
    </source>
</reference>
<gene>
    <name evidence="2" type="ORF">CKY47_01375</name>
</gene>
<organism evidence="2 3">
    <name type="scientific">Saccharothrix yanglingensis</name>
    <dbReference type="NCBI Taxonomy" id="659496"/>
    <lineage>
        <taxon>Bacteria</taxon>
        <taxon>Bacillati</taxon>
        <taxon>Actinomycetota</taxon>
        <taxon>Actinomycetes</taxon>
        <taxon>Pseudonocardiales</taxon>
        <taxon>Pseudonocardiaceae</taxon>
        <taxon>Saccharothrix</taxon>
    </lineage>
</organism>
<feature type="domain" description="DUF397" evidence="1">
    <location>
        <begin position="7"/>
        <end position="57"/>
    </location>
</feature>
<evidence type="ECO:0000313" key="3">
    <source>
        <dbReference type="Proteomes" id="UP001225605"/>
    </source>
</evidence>
<protein>
    <submittedName>
        <fullName evidence="2">DUF397 domain-containing protein</fullName>
    </submittedName>
</protein>